<name>A0ABV9FDZ2_9BACL</name>
<dbReference type="EMBL" id="JBHSEP010000008">
    <property type="protein sequence ID" value="MFC4599047.1"/>
    <property type="molecule type" value="Genomic_DNA"/>
</dbReference>
<dbReference type="SMART" id="SM00028">
    <property type="entry name" value="TPR"/>
    <property type="match status" value="3"/>
</dbReference>
<dbReference type="Gene3D" id="1.25.40.10">
    <property type="entry name" value="Tetratricopeptide repeat domain"/>
    <property type="match status" value="2"/>
</dbReference>
<evidence type="ECO:0000256" key="3">
    <source>
        <dbReference type="PROSITE-ProRule" id="PRU00339"/>
    </source>
</evidence>
<keyword evidence="1" id="KW-0677">Repeat</keyword>
<evidence type="ECO:0000256" key="2">
    <source>
        <dbReference type="ARBA" id="ARBA00022803"/>
    </source>
</evidence>
<dbReference type="Proteomes" id="UP001596028">
    <property type="component" value="Unassembled WGS sequence"/>
</dbReference>
<dbReference type="PANTHER" id="PTHR44227">
    <property type="match status" value="1"/>
</dbReference>
<dbReference type="PROSITE" id="PS50005">
    <property type="entry name" value="TPR"/>
    <property type="match status" value="3"/>
</dbReference>
<comment type="caution">
    <text evidence="4">The sequence shown here is derived from an EMBL/GenBank/DDBJ whole genome shotgun (WGS) entry which is preliminary data.</text>
</comment>
<keyword evidence="5" id="KW-1185">Reference proteome</keyword>
<feature type="repeat" description="TPR" evidence="3">
    <location>
        <begin position="118"/>
        <end position="151"/>
    </location>
</feature>
<sequence length="182" mass="20860">MNGDTCIRRAYDAIFQGDFESAVRWFEQAIEQEPDNAEYYFRASITCARSGKSAQALDYAYKAVELSPDDTSYQLHLRMLQARGRFVEARLLISQPEPDIARSVALLQEAVRLDPLSAQAKLLLGIAYRAQGHYGQALDSIRDALQLDPGLEEARKLLGEIRVERRRLLKQQYSHYHSKRNR</sequence>
<accession>A0ABV9FDZ2</accession>
<organism evidence="4 5">
    <name type="scientific">Cohnella hongkongensis</name>
    <dbReference type="NCBI Taxonomy" id="178337"/>
    <lineage>
        <taxon>Bacteria</taxon>
        <taxon>Bacillati</taxon>
        <taxon>Bacillota</taxon>
        <taxon>Bacilli</taxon>
        <taxon>Bacillales</taxon>
        <taxon>Paenibacillaceae</taxon>
        <taxon>Cohnella</taxon>
    </lineage>
</organism>
<dbReference type="PROSITE" id="PS50293">
    <property type="entry name" value="TPR_REGION"/>
    <property type="match status" value="1"/>
</dbReference>
<gene>
    <name evidence="4" type="ORF">ACFO3S_12420</name>
</gene>
<dbReference type="InterPro" id="IPR052346">
    <property type="entry name" value="O-mannosyl-transferase_TMTC"/>
</dbReference>
<feature type="repeat" description="TPR" evidence="3">
    <location>
        <begin position="3"/>
        <end position="36"/>
    </location>
</feature>
<evidence type="ECO:0000313" key="4">
    <source>
        <dbReference type="EMBL" id="MFC4599047.1"/>
    </source>
</evidence>
<protein>
    <submittedName>
        <fullName evidence="4">Tetratricopeptide repeat protein</fullName>
    </submittedName>
</protein>
<reference evidence="5" key="1">
    <citation type="journal article" date="2019" name="Int. J. Syst. Evol. Microbiol.">
        <title>The Global Catalogue of Microorganisms (GCM) 10K type strain sequencing project: providing services to taxonomists for standard genome sequencing and annotation.</title>
        <authorList>
            <consortium name="The Broad Institute Genomics Platform"/>
            <consortium name="The Broad Institute Genome Sequencing Center for Infectious Disease"/>
            <person name="Wu L."/>
            <person name="Ma J."/>
        </authorList>
    </citation>
    <scope>NUCLEOTIDE SEQUENCE [LARGE SCALE GENOMIC DNA]</scope>
    <source>
        <strain evidence="5">CCUG 49571</strain>
    </source>
</reference>
<evidence type="ECO:0000256" key="1">
    <source>
        <dbReference type="ARBA" id="ARBA00022737"/>
    </source>
</evidence>
<dbReference type="Pfam" id="PF13432">
    <property type="entry name" value="TPR_16"/>
    <property type="match status" value="2"/>
</dbReference>
<dbReference type="InterPro" id="IPR011990">
    <property type="entry name" value="TPR-like_helical_dom_sf"/>
</dbReference>
<dbReference type="InterPro" id="IPR019734">
    <property type="entry name" value="TPR_rpt"/>
</dbReference>
<proteinExistence type="predicted"/>
<evidence type="ECO:0000313" key="5">
    <source>
        <dbReference type="Proteomes" id="UP001596028"/>
    </source>
</evidence>
<dbReference type="RefSeq" id="WP_378096113.1">
    <property type="nucleotide sequence ID" value="NZ_JBHSEP010000008.1"/>
</dbReference>
<feature type="repeat" description="TPR" evidence="3">
    <location>
        <begin position="37"/>
        <end position="70"/>
    </location>
</feature>
<dbReference type="SUPFAM" id="SSF48452">
    <property type="entry name" value="TPR-like"/>
    <property type="match status" value="1"/>
</dbReference>
<dbReference type="PANTHER" id="PTHR44227:SF3">
    <property type="entry name" value="PROTEIN O-MANNOSYL-TRANSFERASE TMTC4"/>
    <property type="match status" value="1"/>
</dbReference>
<keyword evidence="2 3" id="KW-0802">TPR repeat</keyword>